<proteinExistence type="predicted"/>
<feature type="compositionally biased region" description="Polar residues" evidence="1">
    <location>
        <begin position="1009"/>
        <end position="1018"/>
    </location>
</feature>
<gene>
    <name evidence="2" type="ORF">PR048_028881</name>
</gene>
<dbReference type="EMBL" id="JARBHB010000013">
    <property type="protein sequence ID" value="KAJ8869872.1"/>
    <property type="molecule type" value="Genomic_DNA"/>
</dbReference>
<feature type="region of interest" description="Disordered" evidence="1">
    <location>
        <begin position="473"/>
        <end position="506"/>
    </location>
</feature>
<reference evidence="2 3" key="1">
    <citation type="submission" date="2023-02" db="EMBL/GenBank/DDBJ databases">
        <title>LHISI_Scaffold_Assembly.</title>
        <authorList>
            <person name="Stuart O.P."/>
            <person name="Cleave R."/>
            <person name="Magrath M.J.L."/>
            <person name="Mikheyev A.S."/>
        </authorList>
    </citation>
    <scope>NUCLEOTIDE SEQUENCE [LARGE SCALE GENOMIC DNA]</scope>
    <source>
        <strain evidence="2">Daus_M_001</strain>
        <tissue evidence="2">Leg muscle</tissue>
    </source>
</reference>
<name>A0ABQ9GBT5_9NEOP</name>
<feature type="region of interest" description="Disordered" evidence="1">
    <location>
        <begin position="39"/>
        <end position="77"/>
    </location>
</feature>
<evidence type="ECO:0000256" key="1">
    <source>
        <dbReference type="SAM" id="MobiDB-lite"/>
    </source>
</evidence>
<feature type="compositionally biased region" description="Polar residues" evidence="1">
    <location>
        <begin position="1167"/>
        <end position="1178"/>
    </location>
</feature>
<comment type="caution">
    <text evidence="2">The sequence shown here is derived from an EMBL/GenBank/DDBJ whole genome shotgun (WGS) entry which is preliminary data.</text>
</comment>
<feature type="compositionally biased region" description="Basic and acidic residues" evidence="1">
    <location>
        <begin position="1261"/>
        <end position="1273"/>
    </location>
</feature>
<sequence>MDTRSLLDCVYCSQLTEHFQTPYLRHTFLVTADREVSEHVGPTNQSRHKDRFQSHTQPIRERARLRQGTARSSPSTVTADNQCAADIGIFVHTSVQSSLQVIELAKSPGTNDVWKLKSSNHDTGSELTAQPRHFRHKYDLLPIVIVVLALMWRGQTVVGSSQIPDATHQSVTTWLETHFWPCYALSSCDRLVHTVFDTSCTRLAQSSPCTVTGDNQCVVDIGIFVHKTGEYRLQVIELPIPVATAAHVALRHSERVVLAVCRAESCLALRRGESGRFAKLDGWLALCRKPPPLLPPSASGTGADRSIHQTGALARLAAWLSFPFPTWANRVRLPQGSLPDFRLWESCRCDAAGRRVFPGDLPFPPPFHYGAAMCSPRLTLAGSQDAQISSLTKTRWKYINEHMKTKTAKTKQCTHYAAFYMTREERATKVSRLECCNFIRPSKFKARQGFDRRNDGRDGFVVNPAVDGRFCPHRLPHVMQSSPRVGVASRRSTHARPQAATPRRGCNHGNGEFYVAGVLITTGVVVAHRPARAERGRGHETGVISGPRWELGHKRESSPPLSQGNHASSITKRLGRLPSSPCQPSDVSRGQAVRGTGVANLVSYSPVLAISEGLMTQVSYLQQVANCLRIRRVGVINGIESPWDEIASSPHKFHRTFNCPLGDHSISPRAYRLPLSTATLPRPRRRRHGAYAVQVLQRQMTTTLQEYHKKKYASGVGTGSVCVSGLTTIRLQGEESCKDACTASKGDWTGMATNVAMSRNRYRTQDGPCSICEIKNEAIAVTNAVARFCGATCADAVARFCGATCADAVARFCGATCAASEDFRVKGGRGHATTLLSKQTDRYKAGRPSRRYCIFLAELRIAPFSVLSVAAGNVPPPPQQHSPPCSGHVLVTEQRDETATDHGCRRQVWPLDYLTMELTPLLTDLVRAVAADRCKRTSVVSIAACNPDAVCCALNLPVTLVYRNLSVSHHVNVRLTFSVTLHCRLRRDVRTRFACRATLTTWAELRPEQTPSNSNGENESLPKIPEGRGRGGVVVRLPASHLGKSGFDSRRSHSQIFACAKWSGDAAGRRVFSRISRFRPLYSGAAPHSPNSTLIRATRTRTRGALSLLRARRAVFPSWSCTVQIRSVTPPTAKSKWVKFPARRDVSGGQGSACAAPPFLRGHKRANQGTPHTPTSPANPIWLDSTVVCTLEPQMFVHWLIPQRVASVAPHLAVWHSPLVNLHEWGCTAGHGVQEEKRKRREREREREERERERKPRRGTMKQDEHVRFDRETPTSNQRLFSETPDTSTIVYKARFTINGKVSMPFRIYVPPSITLPTGWQLRNLNRKPHVKSGEWMRWGNYVGAKLREYADGVKMEYHEKTQPSSATSTTFT</sequence>
<feature type="region of interest" description="Disordered" evidence="1">
    <location>
        <begin position="1231"/>
        <end position="1282"/>
    </location>
</feature>
<evidence type="ECO:0000313" key="3">
    <source>
        <dbReference type="Proteomes" id="UP001159363"/>
    </source>
</evidence>
<keyword evidence="3" id="KW-1185">Reference proteome</keyword>
<feature type="region of interest" description="Disordered" evidence="1">
    <location>
        <begin position="535"/>
        <end position="567"/>
    </location>
</feature>
<protein>
    <submittedName>
        <fullName evidence="2">Uncharacterized protein</fullName>
    </submittedName>
</protein>
<evidence type="ECO:0000313" key="2">
    <source>
        <dbReference type="EMBL" id="KAJ8869872.1"/>
    </source>
</evidence>
<feature type="region of interest" description="Disordered" evidence="1">
    <location>
        <begin position="1006"/>
        <end position="1029"/>
    </location>
</feature>
<organism evidence="2 3">
    <name type="scientific">Dryococelus australis</name>
    <dbReference type="NCBI Taxonomy" id="614101"/>
    <lineage>
        <taxon>Eukaryota</taxon>
        <taxon>Metazoa</taxon>
        <taxon>Ecdysozoa</taxon>
        <taxon>Arthropoda</taxon>
        <taxon>Hexapoda</taxon>
        <taxon>Insecta</taxon>
        <taxon>Pterygota</taxon>
        <taxon>Neoptera</taxon>
        <taxon>Polyneoptera</taxon>
        <taxon>Phasmatodea</taxon>
        <taxon>Verophasmatodea</taxon>
        <taxon>Anareolatae</taxon>
        <taxon>Phasmatidae</taxon>
        <taxon>Eurycanthinae</taxon>
        <taxon>Dryococelus</taxon>
    </lineage>
</organism>
<dbReference type="Proteomes" id="UP001159363">
    <property type="component" value="Chromosome 12"/>
</dbReference>
<accession>A0ABQ9GBT5</accession>
<feature type="compositionally biased region" description="Basic and acidic residues" evidence="1">
    <location>
        <begin position="1233"/>
        <end position="1254"/>
    </location>
</feature>
<feature type="region of interest" description="Disordered" evidence="1">
    <location>
        <begin position="1149"/>
        <end position="1178"/>
    </location>
</feature>